<dbReference type="Proteomes" id="UP000441797">
    <property type="component" value="Unassembled WGS sequence"/>
</dbReference>
<accession>A0A6N8FT68</accession>
<dbReference type="AlphaFoldDB" id="A0A6N8FT68"/>
<dbReference type="EMBL" id="NAPY01000007">
    <property type="protein sequence ID" value="MUL35944.1"/>
    <property type="molecule type" value="Genomic_DNA"/>
</dbReference>
<protein>
    <submittedName>
        <fullName evidence="2">Branched-chain amino acid transporter</fullName>
    </submittedName>
</protein>
<name>A0A6N8FT68_9CHRO</name>
<keyword evidence="1" id="KW-0812">Transmembrane</keyword>
<organism evidence="2 3">
    <name type="scientific">Gloeocapsopsis dulcis AAB1 = 1H9</name>
    <dbReference type="NCBI Taxonomy" id="1433147"/>
    <lineage>
        <taxon>Bacteria</taxon>
        <taxon>Bacillati</taxon>
        <taxon>Cyanobacteriota</taxon>
        <taxon>Cyanophyceae</taxon>
        <taxon>Oscillatoriophycideae</taxon>
        <taxon>Chroococcales</taxon>
        <taxon>Chroococcaceae</taxon>
        <taxon>Gloeocapsopsis</taxon>
        <taxon>Gloeocapsopsis dulcis</taxon>
    </lineage>
</organism>
<comment type="caution">
    <text evidence="2">The sequence shown here is derived from an EMBL/GenBank/DDBJ whole genome shotgun (WGS) entry which is preliminary data.</text>
</comment>
<evidence type="ECO:0000256" key="1">
    <source>
        <dbReference type="SAM" id="Phobius"/>
    </source>
</evidence>
<dbReference type="Pfam" id="PF05437">
    <property type="entry name" value="AzlD"/>
    <property type="match status" value="1"/>
</dbReference>
<evidence type="ECO:0000313" key="3">
    <source>
        <dbReference type="Proteomes" id="UP000441797"/>
    </source>
</evidence>
<reference evidence="2 3" key="1">
    <citation type="journal article" date="2019" name="Front. Microbiol.">
        <title>Genomic Features for Desiccation Tolerance and Sugar Biosynthesis in the Extremophile Gloeocapsopsis sp. UTEX B3054.</title>
        <authorList>
            <person name="Urrejola C."/>
            <person name="Alcorta J."/>
            <person name="Salas L."/>
            <person name="Vasquez M."/>
            <person name="Polz M.F."/>
            <person name="Vicuna R."/>
            <person name="Diez B."/>
        </authorList>
    </citation>
    <scope>NUCLEOTIDE SEQUENCE [LARGE SCALE GENOMIC DNA]</scope>
    <source>
        <strain evidence="2 3">1H9</strain>
    </source>
</reference>
<dbReference type="OrthoDB" id="426727at2"/>
<gene>
    <name evidence="2" type="ORF">BWI75_06155</name>
</gene>
<dbReference type="InterPro" id="IPR008407">
    <property type="entry name" value="Brnchd-chn_aa_trnsp_AzlD"/>
</dbReference>
<evidence type="ECO:0000313" key="2">
    <source>
        <dbReference type="EMBL" id="MUL35944.1"/>
    </source>
</evidence>
<keyword evidence="1" id="KW-1133">Transmembrane helix</keyword>
<feature type="transmembrane region" description="Helical" evidence="1">
    <location>
        <begin position="34"/>
        <end position="51"/>
    </location>
</feature>
<proteinExistence type="predicted"/>
<feature type="transmembrane region" description="Helical" evidence="1">
    <location>
        <begin position="63"/>
        <end position="92"/>
    </location>
</feature>
<dbReference type="RefSeq" id="WP_105219597.1">
    <property type="nucleotide sequence ID" value="NZ_CAWNSU010000040.1"/>
</dbReference>
<keyword evidence="3" id="KW-1185">Reference proteome</keyword>
<sequence>MNIWTIILLAGLGTYLMRSVGIWATTIQSSWLHHIPFAVILVMAISGVFDLSQTPQETGSAIAAALVVITASIFKLPLVLRIALGCLIFGAIST</sequence>
<keyword evidence="1" id="KW-0472">Membrane</keyword>